<comment type="catalytic activity">
    <reaction evidence="8">
        <text>L-seryl-[protein] + ATP = O-phospho-L-seryl-[protein] + ADP + H(+)</text>
        <dbReference type="Rhea" id="RHEA:17989"/>
        <dbReference type="Rhea" id="RHEA-COMP:9863"/>
        <dbReference type="Rhea" id="RHEA-COMP:11604"/>
        <dbReference type="ChEBI" id="CHEBI:15378"/>
        <dbReference type="ChEBI" id="CHEBI:29999"/>
        <dbReference type="ChEBI" id="CHEBI:30616"/>
        <dbReference type="ChEBI" id="CHEBI:83421"/>
        <dbReference type="ChEBI" id="CHEBI:456216"/>
        <dbReference type="EC" id="2.7.11.1"/>
    </reaction>
</comment>
<dbReference type="EC" id="2.7.11.1" evidence="1"/>
<keyword evidence="2" id="KW-0723">Serine/threonine-protein kinase</keyword>
<name>A0AAV9QWZ0_9TELE</name>
<evidence type="ECO:0000313" key="10">
    <source>
        <dbReference type="EMBL" id="KAK5601272.1"/>
    </source>
</evidence>
<evidence type="ECO:0000256" key="9">
    <source>
        <dbReference type="SAM" id="MobiDB-lite"/>
    </source>
</evidence>
<feature type="region of interest" description="Disordered" evidence="9">
    <location>
        <begin position="153"/>
        <end position="180"/>
    </location>
</feature>
<evidence type="ECO:0000256" key="1">
    <source>
        <dbReference type="ARBA" id="ARBA00012513"/>
    </source>
</evidence>
<dbReference type="InterPro" id="IPR051131">
    <property type="entry name" value="NEK_Ser/Thr_kinase_NIMA"/>
</dbReference>
<evidence type="ECO:0000256" key="5">
    <source>
        <dbReference type="ARBA" id="ARBA00022777"/>
    </source>
</evidence>
<dbReference type="GO" id="GO:0005524">
    <property type="term" value="F:ATP binding"/>
    <property type="evidence" value="ECO:0007669"/>
    <property type="project" value="UniProtKB-KW"/>
</dbReference>
<feature type="compositionally biased region" description="Basic and acidic residues" evidence="9">
    <location>
        <begin position="169"/>
        <end position="180"/>
    </location>
</feature>
<comment type="catalytic activity">
    <reaction evidence="7">
        <text>L-threonyl-[protein] + ATP = O-phospho-L-threonyl-[protein] + ADP + H(+)</text>
        <dbReference type="Rhea" id="RHEA:46608"/>
        <dbReference type="Rhea" id="RHEA-COMP:11060"/>
        <dbReference type="Rhea" id="RHEA-COMP:11605"/>
        <dbReference type="ChEBI" id="CHEBI:15378"/>
        <dbReference type="ChEBI" id="CHEBI:30013"/>
        <dbReference type="ChEBI" id="CHEBI:30616"/>
        <dbReference type="ChEBI" id="CHEBI:61977"/>
        <dbReference type="ChEBI" id="CHEBI:456216"/>
        <dbReference type="EC" id="2.7.11.1"/>
    </reaction>
</comment>
<feature type="region of interest" description="Disordered" evidence="9">
    <location>
        <begin position="377"/>
        <end position="421"/>
    </location>
</feature>
<feature type="compositionally biased region" description="Basic and acidic residues" evidence="9">
    <location>
        <begin position="279"/>
        <end position="289"/>
    </location>
</feature>
<reference evidence="10 11" key="1">
    <citation type="submission" date="2021-06" db="EMBL/GenBank/DDBJ databases">
        <authorList>
            <person name="Palmer J.M."/>
        </authorList>
    </citation>
    <scope>NUCLEOTIDE SEQUENCE [LARGE SCALE GENOMIC DNA]</scope>
    <source>
        <strain evidence="10 11">MEX-2019</strain>
        <tissue evidence="10">Muscle</tissue>
    </source>
</reference>
<evidence type="ECO:0000256" key="7">
    <source>
        <dbReference type="ARBA" id="ARBA00047899"/>
    </source>
</evidence>
<dbReference type="PANTHER" id="PTHR44899">
    <property type="entry name" value="CAMK FAMILY PROTEIN KINASE"/>
    <property type="match status" value="1"/>
</dbReference>
<evidence type="ECO:0000313" key="11">
    <source>
        <dbReference type="Proteomes" id="UP001311232"/>
    </source>
</evidence>
<keyword evidence="5" id="KW-0418">Kinase</keyword>
<feature type="region of interest" description="Disordered" evidence="9">
    <location>
        <begin position="274"/>
        <end position="327"/>
    </location>
</feature>
<evidence type="ECO:0000256" key="3">
    <source>
        <dbReference type="ARBA" id="ARBA00022679"/>
    </source>
</evidence>
<evidence type="ECO:0000256" key="8">
    <source>
        <dbReference type="ARBA" id="ARBA00048679"/>
    </source>
</evidence>
<keyword evidence="4" id="KW-0547">Nucleotide-binding</keyword>
<gene>
    <name evidence="10" type="ORF">CRENBAI_001998</name>
</gene>
<sequence length="421" mass="48388">MQIARGAERPGAAGRKPFAKLDHGLPFRVNALPFHKPLHQKAAKAAADRGCAGIQNYRFNGRQPENHYQLYHAQLDVIQRRNKDSPAGAPSLAPHPAPVPQEQIMDIKLQYEEQDGPPMEPYQLVAAARIEYLQRKQEANQYKLRAEKQLGLRPCTAESNSKPGGQEQEVGRPENQHFPEDRKYEGQQEYLRQLDLIRQQYHQDMRQMRQKAELEPQDKQGTFVVEKARDLEPSSETPAQDVETALRQIRDENKDDLKKKHKDKKGIMFEIRLDEEETKDTTEEKKEEREIEEEQELDPLNRTLSFQEGEELKLKDWSKERKGWSQRTPQTLLDALANMDINSVYNTVAEPEEAFSAGRRQWTSAPPNSLLNALDQAELTSSTLDPVGTDLGTVEDEEEKEDSDVEMDEERLEPRSDDDDT</sequence>
<comment type="caution">
    <text evidence="10">The sequence shown here is derived from an EMBL/GenBank/DDBJ whole genome shotgun (WGS) entry which is preliminary data.</text>
</comment>
<organism evidence="10 11">
    <name type="scientific">Crenichthys baileyi</name>
    <name type="common">White River springfish</name>
    <dbReference type="NCBI Taxonomy" id="28760"/>
    <lineage>
        <taxon>Eukaryota</taxon>
        <taxon>Metazoa</taxon>
        <taxon>Chordata</taxon>
        <taxon>Craniata</taxon>
        <taxon>Vertebrata</taxon>
        <taxon>Euteleostomi</taxon>
        <taxon>Actinopterygii</taxon>
        <taxon>Neopterygii</taxon>
        <taxon>Teleostei</taxon>
        <taxon>Neoteleostei</taxon>
        <taxon>Acanthomorphata</taxon>
        <taxon>Ovalentaria</taxon>
        <taxon>Atherinomorphae</taxon>
        <taxon>Cyprinodontiformes</taxon>
        <taxon>Goodeidae</taxon>
        <taxon>Crenichthys</taxon>
    </lineage>
</organism>
<keyword evidence="11" id="KW-1185">Reference proteome</keyword>
<dbReference type="AlphaFoldDB" id="A0AAV9QWZ0"/>
<keyword evidence="3" id="KW-0808">Transferase</keyword>
<proteinExistence type="predicted"/>
<feature type="compositionally biased region" description="Acidic residues" evidence="9">
    <location>
        <begin position="393"/>
        <end position="421"/>
    </location>
</feature>
<dbReference type="GO" id="GO:0004674">
    <property type="term" value="F:protein serine/threonine kinase activity"/>
    <property type="evidence" value="ECO:0007669"/>
    <property type="project" value="UniProtKB-KW"/>
</dbReference>
<protein>
    <recommendedName>
        <fullName evidence="1">non-specific serine/threonine protein kinase</fullName>
        <ecNumber evidence="1">2.7.11.1</ecNumber>
    </recommendedName>
</protein>
<evidence type="ECO:0000256" key="4">
    <source>
        <dbReference type="ARBA" id="ARBA00022741"/>
    </source>
</evidence>
<evidence type="ECO:0000256" key="2">
    <source>
        <dbReference type="ARBA" id="ARBA00022527"/>
    </source>
</evidence>
<keyword evidence="6" id="KW-0067">ATP-binding</keyword>
<accession>A0AAV9QWZ0</accession>
<feature type="compositionally biased region" description="Basic and acidic residues" evidence="9">
    <location>
        <begin position="310"/>
        <end position="323"/>
    </location>
</feature>
<evidence type="ECO:0000256" key="6">
    <source>
        <dbReference type="ARBA" id="ARBA00022840"/>
    </source>
</evidence>
<dbReference type="PANTHER" id="PTHR44899:SF1">
    <property type="entry name" value="SERINE_THREONINE-PROTEIN KINASE NEK5"/>
    <property type="match status" value="1"/>
</dbReference>
<dbReference type="EMBL" id="JAHHUM010002698">
    <property type="protein sequence ID" value="KAK5601272.1"/>
    <property type="molecule type" value="Genomic_DNA"/>
</dbReference>
<dbReference type="Proteomes" id="UP001311232">
    <property type="component" value="Unassembled WGS sequence"/>
</dbReference>